<dbReference type="InterPro" id="IPR004046">
    <property type="entry name" value="GST_C"/>
</dbReference>
<organism evidence="3 4">
    <name type="scientific">Pacificimonas pallii</name>
    <dbReference type="NCBI Taxonomy" id="2827236"/>
    <lineage>
        <taxon>Bacteria</taxon>
        <taxon>Pseudomonadati</taxon>
        <taxon>Pseudomonadota</taxon>
        <taxon>Alphaproteobacteria</taxon>
        <taxon>Sphingomonadales</taxon>
        <taxon>Sphingosinicellaceae</taxon>
        <taxon>Pacificimonas</taxon>
    </lineage>
</organism>
<dbReference type="CDD" id="cd03048">
    <property type="entry name" value="GST_N_Ure2p_like"/>
    <property type="match status" value="1"/>
</dbReference>
<dbReference type="PROSITE" id="PS50405">
    <property type="entry name" value="GST_CTER"/>
    <property type="match status" value="1"/>
</dbReference>
<dbReference type="PANTHER" id="PTHR44051:SF19">
    <property type="entry name" value="DISULFIDE-BOND OXIDOREDUCTASE YFCG"/>
    <property type="match status" value="1"/>
</dbReference>
<dbReference type="EMBL" id="JAGSPA010000001">
    <property type="protein sequence ID" value="MBV7256134.1"/>
    <property type="molecule type" value="Genomic_DNA"/>
</dbReference>
<dbReference type="Pfam" id="PF13409">
    <property type="entry name" value="GST_N_2"/>
    <property type="match status" value="1"/>
</dbReference>
<dbReference type="PANTHER" id="PTHR44051">
    <property type="entry name" value="GLUTATHIONE S-TRANSFERASE-RELATED"/>
    <property type="match status" value="1"/>
</dbReference>
<feature type="domain" description="GST C-terminal" evidence="2">
    <location>
        <begin position="87"/>
        <end position="211"/>
    </location>
</feature>
<dbReference type="RefSeq" id="WP_218444581.1">
    <property type="nucleotide sequence ID" value="NZ_JAGSPA010000001.1"/>
</dbReference>
<evidence type="ECO:0000313" key="3">
    <source>
        <dbReference type="EMBL" id="MBV7256134.1"/>
    </source>
</evidence>
<dbReference type="SFLD" id="SFLDS00019">
    <property type="entry name" value="Glutathione_Transferase_(cytos"/>
    <property type="match status" value="1"/>
</dbReference>
<reference evidence="3 4" key="1">
    <citation type="submission" date="2021-04" db="EMBL/GenBank/DDBJ databases">
        <authorList>
            <person name="Pira H."/>
            <person name="Risdian C."/>
            <person name="Wink J."/>
        </authorList>
    </citation>
    <scope>NUCLEOTIDE SEQUENCE [LARGE SCALE GENOMIC DNA]</scope>
    <source>
        <strain evidence="3 4">WHA3</strain>
    </source>
</reference>
<proteinExistence type="predicted"/>
<evidence type="ECO:0000259" key="2">
    <source>
        <dbReference type="PROSITE" id="PS50405"/>
    </source>
</evidence>
<dbReference type="SFLD" id="SFLDG00358">
    <property type="entry name" value="Main_(cytGST)"/>
    <property type="match status" value="1"/>
</dbReference>
<protein>
    <submittedName>
        <fullName evidence="3">Glutathione S-transferase N-terminal domain-containing protein</fullName>
    </submittedName>
</protein>
<dbReference type="Pfam" id="PF00043">
    <property type="entry name" value="GST_C"/>
    <property type="match status" value="1"/>
</dbReference>
<dbReference type="Proteomes" id="UP000722336">
    <property type="component" value="Unassembled WGS sequence"/>
</dbReference>
<accession>A0ABS6SCI5</accession>
<dbReference type="PROSITE" id="PS50404">
    <property type="entry name" value="GST_NTER"/>
    <property type="match status" value="1"/>
</dbReference>
<name>A0ABS6SCI5_9SPHN</name>
<feature type="domain" description="GST N-terminal" evidence="1">
    <location>
        <begin position="1"/>
        <end position="84"/>
    </location>
</feature>
<dbReference type="InterPro" id="IPR004045">
    <property type="entry name" value="Glutathione_S-Trfase_N"/>
</dbReference>
<dbReference type="InterPro" id="IPR040079">
    <property type="entry name" value="Glutathione_S-Trfase"/>
</dbReference>
<sequence>MIELYYDATPNGRKILLALEEMGLVYTTRWVRLDRGEQFSETYRALSPSAKMPALVHHMDGETTTLFESGAILVYLAELSGRLLPADAAARARTLSWLFWQTSTFGPAVGQATHFHSYAPAAGHSDSYAADRFAKISRNLYADLDRHLSDREFLTNALSIADLAVFPWVRVARGHGIDLSKFPHVTRWSEGIASRPSAAVKPIPDDRDVPFKTYSAHADETWKTLFANETGGW</sequence>
<evidence type="ECO:0000313" key="4">
    <source>
        <dbReference type="Proteomes" id="UP000722336"/>
    </source>
</evidence>
<gene>
    <name evidence="3" type="ORF">KCG44_04980</name>
</gene>
<dbReference type="InterPro" id="IPR010987">
    <property type="entry name" value="Glutathione-S-Trfase_C-like"/>
</dbReference>
<comment type="caution">
    <text evidence="3">The sequence shown here is derived from an EMBL/GenBank/DDBJ whole genome shotgun (WGS) entry which is preliminary data.</text>
</comment>
<keyword evidence="4" id="KW-1185">Reference proteome</keyword>
<evidence type="ECO:0000259" key="1">
    <source>
        <dbReference type="PROSITE" id="PS50404"/>
    </source>
</evidence>
<dbReference type="SFLD" id="SFLDG01151">
    <property type="entry name" value="Main.2:_Nu-like"/>
    <property type="match status" value="1"/>
</dbReference>